<gene>
    <name evidence="3" type="ORF">KIPB_002889</name>
</gene>
<keyword evidence="4" id="KW-1185">Reference proteome</keyword>
<protein>
    <submittedName>
        <fullName evidence="3">Uncharacterized protein</fullName>
    </submittedName>
</protein>
<comment type="caution">
    <text evidence="3">The sequence shown here is derived from an EMBL/GenBank/DDBJ whole genome shotgun (WGS) entry which is preliminary data.</text>
</comment>
<dbReference type="EMBL" id="BDIP01000516">
    <property type="protein sequence ID" value="GIQ81856.1"/>
    <property type="molecule type" value="Genomic_DNA"/>
</dbReference>
<feature type="signal peptide" evidence="2">
    <location>
        <begin position="1"/>
        <end position="18"/>
    </location>
</feature>
<sequence length="299" mass="31773">MLLPVLFSPVLYVDVLSASRLPQTVDGLSVPTFVVVRYQDSASALVPPSLPWVEPTADVAPSALFQSLTDAEASLEKDTQALSAPVSLTPSFRSASAPDSFLSTPLEVALYAMMPPSTKGKAAKAKAPAKGGPIVPSEAALVQVARGLVDMSSFVTEMGKECVEQTVSLDIAPGEADTRLPDLFTTPAEGEETKTPTVTVRVRVAEDDLFYGGREERESGSVATFTTEGLLNLPEAITSLPGPLASLSVNLSLTLPVEGFTPVEFHDGRYTEAETEEGEEEAAPEETEHVHIFNQPETR</sequence>
<accession>A0A9K3CRM2</accession>
<feature type="chain" id="PRO_5039923964" evidence="2">
    <location>
        <begin position="19"/>
        <end position="299"/>
    </location>
</feature>
<organism evidence="3 4">
    <name type="scientific">Kipferlia bialata</name>
    <dbReference type="NCBI Taxonomy" id="797122"/>
    <lineage>
        <taxon>Eukaryota</taxon>
        <taxon>Metamonada</taxon>
        <taxon>Carpediemonas-like organisms</taxon>
        <taxon>Kipferlia</taxon>
    </lineage>
</organism>
<evidence type="ECO:0000256" key="2">
    <source>
        <dbReference type="SAM" id="SignalP"/>
    </source>
</evidence>
<feature type="region of interest" description="Disordered" evidence="1">
    <location>
        <begin position="271"/>
        <end position="299"/>
    </location>
</feature>
<dbReference type="Proteomes" id="UP000265618">
    <property type="component" value="Unassembled WGS sequence"/>
</dbReference>
<keyword evidence="2" id="KW-0732">Signal</keyword>
<evidence type="ECO:0000256" key="1">
    <source>
        <dbReference type="SAM" id="MobiDB-lite"/>
    </source>
</evidence>
<reference evidence="3 4" key="1">
    <citation type="journal article" date="2018" name="PLoS ONE">
        <title>The draft genome of Kipferlia bialata reveals reductive genome evolution in fornicate parasites.</title>
        <authorList>
            <person name="Tanifuji G."/>
            <person name="Takabayashi S."/>
            <person name="Kume K."/>
            <person name="Takagi M."/>
            <person name="Nakayama T."/>
            <person name="Kamikawa R."/>
            <person name="Inagaki Y."/>
            <person name="Hashimoto T."/>
        </authorList>
    </citation>
    <scope>NUCLEOTIDE SEQUENCE [LARGE SCALE GENOMIC DNA]</scope>
    <source>
        <strain evidence="3">NY0173</strain>
    </source>
</reference>
<dbReference type="AlphaFoldDB" id="A0A9K3CRM2"/>
<name>A0A9K3CRM2_9EUKA</name>
<evidence type="ECO:0000313" key="4">
    <source>
        <dbReference type="Proteomes" id="UP000265618"/>
    </source>
</evidence>
<feature type="compositionally biased region" description="Acidic residues" evidence="1">
    <location>
        <begin position="273"/>
        <end position="285"/>
    </location>
</feature>
<proteinExistence type="predicted"/>
<evidence type="ECO:0000313" key="3">
    <source>
        <dbReference type="EMBL" id="GIQ81856.1"/>
    </source>
</evidence>